<reference evidence="6 7" key="1">
    <citation type="submission" date="2024-06" db="EMBL/GenBank/DDBJ databases">
        <title>The Natural Products Discovery Center: Release of the First 8490 Sequenced Strains for Exploring Actinobacteria Biosynthetic Diversity.</title>
        <authorList>
            <person name="Kalkreuter E."/>
            <person name="Kautsar S.A."/>
            <person name="Yang D."/>
            <person name="Bader C.D."/>
            <person name="Teijaro C.N."/>
            <person name="Fluegel L."/>
            <person name="Davis C.M."/>
            <person name="Simpson J.R."/>
            <person name="Lauterbach L."/>
            <person name="Steele A.D."/>
            <person name="Gui C."/>
            <person name="Meng S."/>
            <person name="Li G."/>
            <person name="Viehrig K."/>
            <person name="Ye F."/>
            <person name="Su P."/>
            <person name="Kiefer A.F."/>
            <person name="Nichols A."/>
            <person name="Cepeda A.J."/>
            <person name="Yan W."/>
            <person name="Fan B."/>
            <person name="Jiang Y."/>
            <person name="Adhikari A."/>
            <person name="Zheng C.-J."/>
            <person name="Schuster L."/>
            <person name="Cowan T.M."/>
            <person name="Smanski M.J."/>
            <person name="Chevrette M.G."/>
            <person name="De Carvalho L.P.S."/>
            <person name="Shen B."/>
        </authorList>
    </citation>
    <scope>NUCLEOTIDE SEQUENCE [LARGE SCALE GENOMIC DNA]</scope>
    <source>
        <strain evidence="6 7">NPDC005137</strain>
    </source>
</reference>
<dbReference type="InterPro" id="IPR011141">
    <property type="entry name" value="Polyketide_synthase_type-III"/>
</dbReference>
<dbReference type="InterPro" id="IPR012328">
    <property type="entry name" value="Chalcone/stilbene_synt_C"/>
</dbReference>
<evidence type="ECO:0000256" key="3">
    <source>
        <dbReference type="ARBA" id="ARBA00023315"/>
    </source>
</evidence>
<dbReference type="Pfam" id="PF00195">
    <property type="entry name" value="Chal_sti_synt_N"/>
    <property type="match status" value="1"/>
</dbReference>
<evidence type="ECO:0000259" key="4">
    <source>
        <dbReference type="Pfam" id="PF00195"/>
    </source>
</evidence>
<keyword evidence="3" id="KW-0012">Acyltransferase</keyword>
<dbReference type="Proteomes" id="UP001550044">
    <property type="component" value="Unassembled WGS sequence"/>
</dbReference>
<evidence type="ECO:0000313" key="6">
    <source>
        <dbReference type="EMBL" id="MET8434598.1"/>
    </source>
</evidence>
<protein>
    <submittedName>
        <fullName evidence="6">3-oxoacyl-[acyl-carrier-protein] synthase III C-terminal domain-containing protein</fullName>
    </submittedName>
</protein>
<dbReference type="EMBL" id="JBEXIP010000012">
    <property type="protein sequence ID" value="MET8434598.1"/>
    <property type="molecule type" value="Genomic_DNA"/>
</dbReference>
<keyword evidence="2" id="KW-0808">Transferase</keyword>
<dbReference type="CDD" id="cd00831">
    <property type="entry name" value="CHS_like"/>
    <property type="match status" value="1"/>
</dbReference>
<evidence type="ECO:0000259" key="5">
    <source>
        <dbReference type="Pfam" id="PF02797"/>
    </source>
</evidence>
<keyword evidence="7" id="KW-1185">Reference proteome</keyword>
<name>A0ABV2U9U1_9ACTN</name>
<dbReference type="Pfam" id="PF02797">
    <property type="entry name" value="Chal_sti_synt_C"/>
    <property type="match status" value="1"/>
</dbReference>
<evidence type="ECO:0000313" key="7">
    <source>
        <dbReference type="Proteomes" id="UP001550044"/>
    </source>
</evidence>
<evidence type="ECO:0000256" key="2">
    <source>
        <dbReference type="ARBA" id="ARBA00022679"/>
    </source>
</evidence>
<comment type="caution">
    <text evidence="6">The sequence shown here is derived from an EMBL/GenBank/DDBJ whole genome shotgun (WGS) entry which is preliminary data.</text>
</comment>
<dbReference type="RefSeq" id="WP_356497847.1">
    <property type="nucleotide sequence ID" value="NZ_JBEXEF010000004.1"/>
</dbReference>
<accession>A0ABV2U9U1</accession>
<dbReference type="Gene3D" id="3.40.47.10">
    <property type="match status" value="2"/>
</dbReference>
<dbReference type="InterPro" id="IPR001099">
    <property type="entry name" value="Chalcone/stilbene_synt_N"/>
</dbReference>
<proteinExistence type="inferred from homology"/>
<dbReference type="PIRSF" id="PIRSF000451">
    <property type="entry name" value="PKS_III"/>
    <property type="match status" value="1"/>
</dbReference>
<evidence type="ECO:0000256" key="1">
    <source>
        <dbReference type="ARBA" id="ARBA00005531"/>
    </source>
</evidence>
<comment type="similarity">
    <text evidence="1">Belongs to the thiolase-like superfamily. Chalcone/stilbene synthases family.</text>
</comment>
<dbReference type="PANTHER" id="PTHR11877:SF99">
    <property type="entry name" value="1,3,6,8-TETRAHYDROXYNAPHTHALENE SYNTHASE"/>
    <property type="match status" value="1"/>
</dbReference>
<dbReference type="PANTHER" id="PTHR11877">
    <property type="entry name" value="HYDROXYMETHYLGLUTARYL-COA SYNTHASE"/>
    <property type="match status" value="1"/>
</dbReference>
<sequence>MTRIIAIHGVLPPHRYEQSGITDAFADMCLPPGADHGVLERLHRSAGVRGRHLALPLERYAALSGFGEANDAFIEVALELGEQAVRGALDRSGLDPGDIDLVISTSVTGIAAPSLEARLAGRIGLRPDVKRVPIFGLGCVAGAAGLARLHDYLEGHPGQVALLLSVELCSLTLQRSDTSVPNLVAGALFGDGAAAVLAVGRDHPHRQERSGPAVVATRSSLYPGTERTLGWDIGDQGFRIVLGADLPNLVRETLGDEVHSFLSDHDLKTQDVTAWVCHPGGPQVLEAVRETLDLPARALELAWRSLAEVGNLSSASVLHVLRDTLALRSPPPGTPGLLLAMGPGFCTELVLLRW</sequence>
<organism evidence="6 7">
    <name type="scientific">Streptomyces sp. 900116325</name>
    <dbReference type="NCBI Taxonomy" id="3154295"/>
    <lineage>
        <taxon>Bacteria</taxon>
        <taxon>Bacillati</taxon>
        <taxon>Actinomycetota</taxon>
        <taxon>Actinomycetes</taxon>
        <taxon>Kitasatosporales</taxon>
        <taxon>Streptomycetaceae</taxon>
        <taxon>Streptomyces</taxon>
    </lineage>
</organism>
<feature type="domain" description="Chalcone/stilbene synthase C-terminal" evidence="5">
    <location>
        <begin position="218"/>
        <end position="353"/>
    </location>
</feature>
<dbReference type="InterPro" id="IPR016039">
    <property type="entry name" value="Thiolase-like"/>
</dbReference>
<gene>
    <name evidence="6" type="ORF">ABZV61_17690</name>
</gene>
<feature type="domain" description="Chalcone/stilbene synthase N-terminal" evidence="4">
    <location>
        <begin position="5"/>
        <end position="200"/>
    </location>
</feature>
<dbReference type="SUPFAM" id="SSF53901">
    <property type="entry name" value="Thiolase-like"/>
    <property type="match status" value="1"/>
</dbReference>